<dbReference type="SUPFAM" id="SSF48613">
    <property type="entry name" value="Heme oxygenase-like"/>
    <property type="match status" value="1"/>
</dbReference>
<evidence type="ECO:0000313" key="4">
    <source>
        <dbReference type="Proteomes" id="UP000290037"/>
    </source>
</evidence>
<dbReference type="InterPro" id="IPR016053">
    <property type="entry name" value="Haem_Oase-like"/>
</dbReference>
<dbReference type="RefSeq" id="WP_072982660.1">
    <property type="nucleotide sequence ID" value="NZ_FQXT01000003.1"/>
</dbReference>
<gene>
    <name evidence="1" type="ORF">DSM01_1292</name>
    <name evidence="2" type="ORF">SAMN04487999_1999</name>
</gene>
<dbReference type="EMBL" id="FQXT01000003">
    <property type="protein sequence ID" value="SHI08038.1"/>
    <property type="molecule type" value="Genomic_DNA"/>
</dbReference>
<protein>
    <submittedName>
        <fullName evidence="2">Heme oxygenase</fullName>
    </submittedName>
</protein>
<keyword evidence="4" id="KW-1185">Reference proteome</keyword>
<dbReference type="Gene3D" id="1.20.910.10">
    <property type="entry name" value="Heme oxygenase-like"/>
    <property type="match status" value="1"/>
</dbReference>
<dbReference type="InterPro" id="IPR016084">
    <property type="entry name" value="Haem_Oase-like_multi-hlx"/>
</dbReference>
<dbReference type="Proteomes" id="UP000290037">
    <property type="component" value="Unassembled WGS sequence"/>
</dbReference>
<dbReference type="Pfam" id="PF01126">
    <property type="entry name" value="Heme_oxygenase"/>
    <property type="match status" value="1"/>
</dbReference>
<sequence>MILKHLKTQTATLHQKTEEDNLAKFILDHSIDVATYTQLLQQNYLAYARIDRILEANSASLDENLKMYADAVKSKALAEDLTDLGAEIPQVESTEEQFSSAYLLGLIYVVEGSMMGGLLIRKNLESCEHLKDKTKHHFFGKSAPEVMQRWKNFTGAVEEKTYSEQEHQDAVDGAHAAFMIFKDSYSYA</sequence>
<evidence type="ECO:0000313" key="3">
    <source>
        <dbReference type="Proteomes" id="UP000184240"/>
    </source>
</evidence>
<evidence type="ECO:0000313" key="1">
    <source>
        <dbReference type="EMBL" id="RXG30542.1"/>
    </source>
</evidence>
<dbReference type="EMBL" id="QOVN01000002">
    <property type="protein sequence ID" value="RXG30542.1"/>
    <property type="molecule type" value="Genomic_DNA"/>
</dbReference>
<name>A0A1M5Y899_9FLAO</name>
<reference evidence="3" key="2">
    <citation type="submission" date="2016-11" db="EMBL/GenBank/DDBJ databases">
        <authorList>
            <person name="Varghese N."/>
            <person name="Submissions S."/>
        </authorList>
    </citation>
    <scope>NUCLEOTIDE SEQUENCE [LARGE SCALE GENOMIC DNA]</scope>
    <source>
        <strain evidence="3">DSM 19859</strain>
    </source>
</reference>
<dbReference type="GO" id="GO:0006788">
    <property type="term" value="P:heme oxidation"/>
    <property type="evidence" value="ECO:0007669"/>
    <property type="project" value="InterPro"/>
</dbReference>
<accession>A0A1M5Y899</accession>
<evidence type="ECO:0000313" key="2">
    <source>
        <dbReference type="EMBL" id="SHI08038.1"/>
    </source>
</evidence>
<dbReference type="Proteomes" id="UP000184240">
    <property type="component" value="Unassembled WGS sequence"/>
</dbReference>
<organism evidence="2 3">
    <name type="scientific">Leeuwenhoekiella palythoae</name>
    <dbReference type="NCBI Taxonomy" id="573501"/>
    <lineage>
        <taxon>Bacteria</taxon>
        <taxon>Pseudomonadati</taxon>
        <taxon>Bacteroidota</taxon>
        <taxon>Flavobacteriia</taxon>
        <taxon>Flavobacteriales</taxon>
        <taxon>Flavobacteriaceae</taxon>
        <taxon>Leeuwenhoekiella</taxon>
    </lineage>
</organism>
<reference evidence="1 4" key="3">
    <citation type="submission" date="2018-07" db="EMBL/GenBank/DDBJ databases">
        <title>Leeuwenhoekiella genomics.</title>
        <authorList>
            <person name="Tahon G."/>
            <person name="Willems A."/>
        </authorList>
    </citation>
    <scope>NUCLEOTIDE SEQUENCE [LARGE SCALE GENOMIC DNA]</scope>
    <source>
        <strain evidence="1 4">LMG 24856</strain>
    </source>
</reference>
<dbReference type="OrthoDB" id="114943at2"/>
<reference evidence="2" key="1">
    <citation type="submission" date="2016-11" db="EMBL/GenBank/DDBJ databases">
        <authorList>
            <person name="Jaros S."/>
            <person name="Januszkiewicz K."/>
            <person name="Wedrychowicz H."/>
        </authorList>
    </citation>
    <scope>NUCLEOTIDE SEQUENCE [LARGE SCALE GENOMIC DNA]</scope>
    <source>
        <strain evidence="2">DSM 19859</strain>
    </source>
</reference>
<proteinExistence type="predicted"/>
<dbReference type="STRING" id="573501.SAMN04487999_1999"/>
<dbReference type="CDD" id="cd19166">
    <property type="entry name" value="HemeO-bac"/>
    <property type="match status" value="1"/>
</dbReference>
<dbReference type="AlphaFoldDB" id="A0A1M5Y899"/>
<dbReference type="GO" id="GO:0004392">
    <property type="term" value="F:heme oxygenase (decyclizing) activity"/>
    <property type="evidence" value="ECO:0007669"/>
    <property type="project" value="InterPro"/>
</dbReference>